<reference evidence="12" key="1">
    <citation type="journal article" date="2019" name="Int. J. Syst. Evol. Microbiol.">
        <title>The Global Catalogue of Microorganisms (GCM) 10K type strain sequencing project: providing services to taxonomists for standard genome sequencing and annotation.</title>
        <authorList>
            <consortium name="The Broad Institute Genomics Platform"/>
            <consortium name="The Broad Institute Genome Sequencing Center for Infectious Disease"/>
            <person name="Wu L."/>
            <person name="Ma J."/>
        </authorList>
    </citation>
    <scope>NUCLEOTIDE SEQUENCE [LARGE SCALE GENOMIC DNA]</scope>
    <source>
        <strain evidence="12">CGMCC 1.15928</strain>
    </source>
</reference>
<evidence type="ECO:0000256" key="4">
    <source>
        <dbReference type="ARBA" id="ARBA00020902"/>
    </source>
</evidence>
<dbReference type="InterPro" id="IPR003835">
    <property type="entry name" value="Glyco_trans_19"/>
</dbReference>
<sequence>MTKVFIVAAEASGDLLAGEIIDAVRSAEPNCEIAGVGKEEMAARGVRSDIDVSELSVIGLIEGLKVYKRVVEIADAAADEIIAFAPDVVALVDSWGFTLRVAQRIRERAPQIRLVKVVGPQVWATRPGRAKTLATTVDHLVCIHAMEVPFYEPFGLPVTVMGNPALSRGYKGSRERGRAQVGVSEQSDMLLVLPGSRPSEIRNVAPVLVEAAYRVKTARPETQIVFQPAASVRANFVDAFRSLSDWATLTRPDADRFDVMASADYALACSGTVTSELAMQSVPFLVGYKTGWITWGLARGFLFKPQHITLLNVAADDTEVVPEFVQTKFSAQRMALKAIEMLDSPAARSEQVSAQNKALSRMGEGQENSAEIAAAAILSMV</sequence>
<proteinExistence type="inferred from homology"/>
<keyword evidence="6" id="KW-0441">Lipid A biosynthesis</keyword>
<name>A0ABQ1J7G9_9PROT</name>
<protein>
    <recommendedName>
        <fullName evidence="4">Lipid-A-disaccharide synthase</fullName>
        <ecNumber evidence="3">2.4.1.182</ecNumber>
    </recommendedName>
</protein>
<comment type="function">
    <text evidence="1">Condensation of UDP-2,3-diacylglucosamine and 2,3-diacylglucosamine-1-phosphate to form lipid A disaccharide, a precursor of lipid A, a phosphorylated glycolipid that anchors the lipopolysaccharide to the outer membrane of the cell.</text>
</comment>
<keyword evidence="12" id="KW-1185">Reference proteome</keyword>
<dbReference type="RefSeq" id="WP_084393730.1">
    <property type="nucleotide sequence ID" value="NZ_BMKF01000001.1"/>
</dbReference>
<evidence type="ECO:0000313" key="11">
    <source>
        <dbReference type="EMBL" id="GGB59703.1"/>
    </source>
</evidence>
<gene>
    <name evidence="11" type="primary">lpxB</name>
    <name evidence="11" type="ORF">GCM10011503_05230</name>
</gene>
<evidence type="ECO:0000313" key="12">
    <source>
        <dbReference type="Proteomes" id="UP000628854"/>
    </source>
</evidence>
<evidence type="ECO:0000256" key="10">
    <source>
        <dbReference type="ARBA" id="ARBA00048975"/>
    </source>
</evidence>
<comment type="caution">
    <text evidence="11">The sequence shown here is derived from an EMBL/GenBank/DDBJ whole genome shotgun (WGS) entry which is preliminary data.</text>
</comment>
<evidence type="ECO:0000256" key="3">
    <source>
        <dbReference type="ARBA" id="ARBA00012687"/>
    </source>
</evidence>
<dbReference type="Pfam" id="PF02684">
    <property type="entry name" value="LpxB"/>
    <property type="match status" value="1"/>
</dbReference>
<accession>A0ABQ1J7G9</accession>
<dbReference type="PANTHER" id="PTHR30372:SF4">
    <property type="entry name" value="LIPID-A-DISACCHARIDE SYNTHASE, MITOCHONDRIAL-RELATED"/>
    <property type="match status" value="1"/>
</dbReference>
<keyword evidence="9" id="KW-0443">Lipid metabolism</keyword>
<evidence type="ECO:0000256" key="7">
    <source>
        <dbReference type="ARBA" id="ARBA00022676"/>
    </source>
</evidence>
<evidence type="ECO:0000256" key="5">
    <source>
        <dbReference type="ARBA" id="ARBA00022516"/>
    </source>
</evidence>
<evidence type="ECO:0000256" key="1">
    <source>
        <dbReference type="ARBA" id="ARBA00002056"/>
    </source>
</evidence>
<comment type="similarity">
    <text evidence="2">Belongs to the LpxB family.</text>
</comment>
<evidence type="ECO:0000256" key="9">
    <source>
        <dbReference type="ARBA" id="ARBA00023098"/>
    </source>
</evidence>
<evidence type="ECO:0000256" key="2">
    <source>
        <dbReference type="ARBA" id="ARBA00007868"/>
    </source>
</evidence>
<dbReference type="EMBL" id="BMKF01000001">
    <property type="protein sequence ID" value="GGB59703.1"/>
    <property type="molecule type" value="Genomic_DNA"/>
</dbReference>
<dbReference type="EC" id="2.4.1.182" evidence="3"/>
<comment type="catalytic activity">
    <reaction evidence="10">
        <text>a lipid X + a UDP-2-N,3-O-bis[(3R)-3-hydroxyacyl]-alpha-D-glucosamine = a lipid A disaccharide + UDP + H(+)</text>
        <dbReference type="Rhea" id="RHEA:67828"/>
        <dbReference type="ChEBI" id="CHEBI:15378"/>
        <dbReference type="ChEBI" id="CHEBI:58223"/>
        <dbReference type="ChEBI" id="CHEBI:137748"/>
        <dbReference type="ChEBI" id="CHEBI:176338"/>
        <dbReference type="ChEBI" id="CHEBI:176343"/>
        <dbReference type="EC" id="2.4.1.182"/>
    </reaction>
</comment>
<dbReference type="Proteomes" id="UP000628854">
    <property type="component" value="Unassembled WGS sequence"/>
</dbReference>
<keyword evidence="7" id="KW-0328">Glycosyltransferase</keyword>
<dbReference type="PANTHER" id="PTHR30372">
    <property type="entry name" value="LIPID-A-DISACCHARIDE SYNTHASE"/>
    <property type="match status" value="1"/>
</dbReference>
<keyword evidence="5" id="KW-0444">Lipid biosynthesis</keyword>
<dbReference type="SUPFAM" id="SSF53756">
    <property type="entry name" value="UDP-Glycosyltransferase/glycogen phosphorylase"/>
    <property type="match status" value="1"/>
</dbReference>
<keyword evidence="8" id="KW-0808">Transferase</keyword>
<evidence type="ECO:0000256" key="8">
    <source>
        <dbReference type="ARBA" id="ARBA00022679"/>
    </source>
</evidence>
<organism evidence="11 12">
    <name type="scientific">Henriciella pelagia</name>
    <dbReference type="NCBI Taxonomy" id="1977912"/>
    <lineage>
        <taxon>Bacteria</taxon>
        <taxon>Pseudomonadati</taxon>
        <taxon>Pseudomonadota</taxon>
        <taxon>Alphaproteobacteria</taxon>
        <taxon>Hyphomonadales</taxon>
        <taxon>Hyphomonadaceae</taxon>
        <taxon>Henriciella</taxon>
    </lineage>
</organism>
<evidence type="ECO:0000256" key="6">
    <source>
        <dbReference type="ARBA" id="ARBA00022556"/>
    </source>
</evidence>